<evidence type="ECO:0000313" key="10">
    <source>
        <dbReference type="EMBL" id="KAG5463835.1"/>
    </source>
</evidence>
<accession>A0A836KAL8</accession>
<gene>
    <name evidence="10" type="ORF">LSCM1_00006</name>
</gene>
<sequence length="557" mass="60261">MADPLVIGLDYGTDSARAVLVRVGDGTELESAVFNYPRWAKGEYCNPKLMQYRQHPSDYIEVAENAIAIVLKAAGPIARESVVGLAFSATGSTPCLVDETCTPLALQNSFADNPNAMFILWKDHMAIKEADAINALAHQSTPDYTSFCGGTYSSEWFWSKALHVIDSDEQVCEAAYGIVECSEWLPAFFTGIRSYHNLVRSRCACGHKAMWHEGWGGFPPRSFFDQLHPRLGLFRSRMSDATETIDKPVGTLSEEWAGRLGLSRNVVVAGGAIDAHLGAVGAGIKAHSLVRVMGTSTCDMMVVDPIALGYHSVKGICGQVNGSIVPHWMGLEAGQSAYGDVFAWFSKLLQYSSARLIASTTLLDMSTKAKLMREIQKEMLLALSEDASRIQPGESGVHALDWFNGRRTPDANQHLKSVISGLTLGSDAPSVYRALVEATAFGSRAIVECFRREGVRIDNVIAVGGIAQRSPLAIRILADVLNMPINVGKSEQVCALGSAIAAATAAGCYTSIPEAQETMASAISIAYKPRPEVAKVYDELYKRYVGLASITEMHSHI</sequence>
<evidence type="ECO:0008006" key="12">
    <source>
        <dbReference type="Google" id="ProtNLM"/>
    </source>
</evidence>
<dbReference type="Pfam" id="PF02782">
    <property type="entry name" value="FGGY_C"/>
    <property type="match status" value="1"/>
</dbReference>
<dbReference type="SUPFAM" id="SSF53067">
    <property type="entry name" value="Actin-like ATPase domain"/>
    <property type="match status" value="2"/>
</dbReference>
<feature type="domain" description="Carbohydrate kinase FGGY C-terminal" evidence="9">
    <location>
        <begin position="292"/>
        <end position="506"/>
    </location>
</feature>
<evidence type="ECO:0000256" key="3">
    <source>
        <dbReference type="ARBA" id="ARBA00022741"/>
    </source>
</evidence>
<keyword evidence="7" id="KW-0119">Carbohydrate metabolism</keyword>
<evidence type="ECO:0000256" key="6">
    <source>
        <dbReference type="ARBA" id="ARBA00022935"/>
    </source>
</evidence>
<dbReference type="OrthoDB" id="203824at2759"/>
<evidence type="ECO:0000256" key="1">
    <source>
        <dbReference type="ARBA" id="ARBA00009156"/>
    </source>
</evidence>
<reference evidence="10 11" key="1">
    <citation type="submission" date="2021-03" db="EMBL/GenBank/DDBJ databases">
        <title>Leishmania (Mundinia) martiniquensis Genome sequencing and assembly.</title>
        <authorList>
            <person name="Almutairi H."/>
            <person name="Gatherer D."/>
        </authorList>
    </citation>
    <scope>NUCLEOTIDE SEQUENCE [LARGE SCALE GENOMIC DNA]</scope>
    <source>
        <strain evidence="10">LSCM1</strain>
    </source>
</reference>
<dbReference type="Pfam" id="PF00370">
    <property type="entry name" value="FGGY_N"/>
    <property type="match status" value="1"/>
</dbReference>
<keyword evidence="4" id="KW-0418">Kinase</keyword>
<evidence type="ECO:0000256" key="4">
    <source>
        <dbReference type="ARBA" id="ARBA00022777"/>
    </source>
</evidence>
<dbReference type="PANTHER" id="PTHR43435">
    <property type="entry name" value="RIBULOKINASE"/>
    <property type="match status" value="1"/>
</dbReference>
<dbReference type="InterPro" id="IPR018484">
    <property type="entry name" value="FGGY_N"/>
</dbReference>
<protein>
    <recommendedName>
        <fullName evidence="12">Ribulokinase</fullName>
    </recommendedName>
</protein>
<dbReference type="KEGG" id="lmat:92510179"/>
<dbReference type="HAMAP" id="MF_00520">
    <property type="entry name" value="Ribulokinase"/>
    <property type="match status" value="1"/>
</dbReference>
<feature type="domain" description="Carbohydrate kinase FGGY N-terminal" evidence="8">
    <location>
        <begin position="6"/>
        <end position="281"/>
    </location>
</feature>
<organism evidence="10 11">
    <name type="scientific">Leishmania martiniquensis</name>
    <dbReference type="NCBI Taxonomy" id="1580590"/>
    <lineage>
        <taxon>Eukaryota</taxon>
        <taxon>Discoba</taxon>
        <taxon>Euglenozoa</taxon>
        <taxon>Kinetoplastea</taxon>
        <taxon>Metakinetoplastina</taxon>
        <taxon>Trypanosomatida</taxon>
        <taxon>Trypanosomatidae</taxon>
        <taxon>Leishmaniinae</taxon>
        <taxon>Leishmania</taxon>
    </lineage>
</organism>
<dbReference type="NCBIfam" id="NF003154">
    <property type="entry name" value="PRK04123.1"/>
    <property type="match status" value="1"/>
</dbReference>
<dbReference type="PANTHER" id="PTHR43435:SF4">
    <property type="entry name" value="FGGY CARBOHYDRATE KINASE DOMAIN-CONTAINING PROTEIN"/>
    <property type="match status" value="1"/>
</dbReference>
<dbReference type="GeneID" id="92510179"/>
<dbReference type="RefSeq" id="XP_067173772.1">
    <property type="nucleotide sequence ID" value="XM_067317667.1"/>
</dbReference>
<dbReference type="InterPro" id="IPR000577">
    <property type="entry name" value="Carb_kinase_FGGY"/>
</dbReference>
<keyword evidence="11" id="KW-1185">Reference proteome</keyword>
<dbReference type="GO" id="GO:0005524">
    <property type="term" value="F:ATP binding"/>
    <property type="evidence" value="ECO:0007669"/>
    <property type="project" value="UniProtKB-KW"/>
</dbReference>
<evidence type="ECO:0000256" key="7">
    <source>
        <dbReference type="ARBA" id="ARBA00023277"/>
    </source>
</evidence>
<keyword evidence="2" id="KW-0808">Transferase</keyword>
<proteinExistence type="inferred from homology"/>
<evidence type="ECO:0000259" key="9">
    <source>
        <dbReference type="Pfam" id="PF02782"/>
    </source>
</evidence>
<dbReference type="InterPro" id="IPR043129">
    <property type="entry name" value="ATPase_NBD"/>
</dbReference>
<dbReference type="GO" id="GO:0019150">
    <property type="term" value="F:D-ribulokinase activity"/>
    <property type="evidence" value="ECO:0007669"/>
    <property type="project" value="TreeGrafter"/>
</dbReference>
<dbReference type="GO" id="GO:0019569">
    <property type="term" value="P:L-arabinose catabolic process to D-xylulose 5-phosphate"/>
    <property type="evidence" value="ECO:0007669"/>
    <property type="project" value="InterPro"/>
</dbReference>
<dbReference type="AlphaFoldDB" id="A0A836KAL8"/>
<comment type="caution">
    <text evidence="10">The sequence shown here is derived from an EMBL/GenBank/DDBJ whole genome shotgun (WGS) entry which is preliminary data.</text>
</comment>
<dbReference type="GO" id="GO:0005737">
    <property type="term" value="C:cytoplasm"/>
    <property type="evidence" value="ECO:0007669"/>
    <property type="project" value="TreeGrafter"/>
</dbReference>
<dbReference type="CDD" id="cd07781">
    <property type="entry name" value="ASKHA_NBD_FGGY_L-RBK"/>
    <property type="match status" value="1"/>
</dbReference>
<dbReference type="Gene3D" id="1.20.58.2240">
    <property type="match status" value="1"/>
</dbReference>
<dbReference type="PIRSF" id="PIRSF000538">
    <property type="entry name" value="GlpK"/>
    <property type="match status" value="1"/>
</dbReference>
<dbReference type="EMBL" id="JAFEUZ010000036">
    <property type="protein sequence ID" value="KAG5463835.1"/>
    <property type="molecule type" value="Genomic_DNA"/>
</dbReference>
<keyword evidence="5" id="KW-0067">ATP-binding</keyword>
<dbReference type="Gene3D" id="3.30.420.40">
    <property type="match status" value="1"/>
</dbReference>
<name>A0A836KAL8_9TRYP</name>
<dbReference type="InterPro" id="IPR005929">
    <property type="entry name" value="Ribulokinase"/>
</dbReference>
<comment type="similarity">
    <text evidence="1">Belongs to the FGGY kinase family.</text>
</comment>
<evidence type="ECO:0000259" key="8">
    <source>
        <dbReference type="Pfam" id="PF00370"/>
    </source>
</evidence>
<evidence type="ECO:0000313" key="11">
    <source>
        <dbReference type="Proteomes" id="UP000673552"/>
    </source>
</evidence>
<keyword evidence="6" id="KW-0054">Arabinose catabolism</keyword>
<dbReference type="GO" id="GO:0008741">
    <property type="term" value="F:ribulokinase activity"/>
    <property type="evidence" value="ECO:0007669"/>
    <property type="project" value="InterPro"/>
</dbReference>
<evidence type="ECO:0000256" key="2">
    <source>
        <dbReference type="ARBA" id="ARBA00022679"/>
    </source>
</evidence>
<dbReference type="Proteomes" id="UP000673552">
    <property type="component" value="Chromosome 36"/>
</dbReference>
<dbReference type="NCBIfam" id="TIGR01234">
    <property type="entry name" value="L-ribulokinase"/>
    <property type="match status" value="1"/>
</dbReference>
<evidence type="ECO:0000256" key="5">
    <source>
        <dbReference type="ARBA" id="ARBA00022840"/>
    </source>
</evidence>
<keyword evidence="3" id="KW-0547">Nucleotide-binding</keyword>
<dbReference type="InterPro" id="IPR018485">
    <property type="entry name" value="FGGY_C"/>
</dbReference>